<protein>
    <submittedName>
        <fullName evidence="1">mRNA-degrading endonuclease RelE of RelBE toxin-antitoxin system</fullName>
    </submittedName>
</protein>
<accession>A0A316AEW9</accession>
<dbReference type="AlphaFoldDB" id="A0A316AEW9"/>
<keyword evidence="2" id="KW-1185">Reference proteome</keyword>
<organism evidence="1 2">
    <name type="scientific">Dyadobacter jejuensis</name>
    <dbReference type="NCBI Taxonomy" id="1082580"/>
    <lineage>
        <taxon>Bacteria</taxon>
        <taxon>Pseudomonadati</taxon>
        <taxon>Bacteroidota</taxon>
        <taxon>Cytophagia</taxon>
        <taxon>Cytophagales</taxon>
        <taxon>Spirosomataceae</taxon>
        <taxon>Dyadobacter</taxon>
    </lineage>
</organism>
<dbReference type="PIRSF" id="PIRSF039032">
    <property type="entry name" value="HigB-2"/>
    <property type="match status" value="1"/>
</dbReference>
<dbReference type="InterPro" id="IPR009387">
    <property type="entry name" value="HigB-2"/>
</dbReference>
<keyword evidence="1" id="KW-0540">Nuclease</keyword>
<sequence>MKYSILLTERFKREFKRLAKKFPSLKNELLELGQEIIANPEHGTFIGNNCYKIRLAIASKGKGKRGGAMVITYCYVQTETVYLLTIYDKGEKVDLEPSELKEMINSLEL</sequence>
<evidence type="ECO:0000313" key="1">
    <source>
        <dbReference type="EMBL" id="PWJ55530.1"/>
    </source>
</evidence>
<dbReference type="OrthoDB" id="1364255at2"/>
<evidence type="ECO:0000313" key="2">
    <source>
        <dbReference type="Proteomes" id="UP000245880"/>
    </source>
</evidence>
<dbReference type="EMBL" id="QGDT01000013">
    <property type="protein sequence ID" value="PWJ55530.1"/>
    <property type="molecule type" value="Genomic_DNA"/>
</dbReference>
<comment type="caution">
    <text evidence="1">The sequence shown here is derived from an EMBL/GenBank/DDBJ whole genome shotgun (WGS) entry which is preliminary data.</text>
</comment>
<dbReference type="Proteomes" id="UP000245880">
    <property type="component" value="Unassembled WGS sequence"/>
</dbReference>
<dbReference type="RefSeq" id="WP_109676939.1">
    <property type="nucleotide sequence ID" value="NZ_QGDT01000013.1"/>
</dbReference>
<gene>
    <name evidence="1" type="ORF">CLV98_1136</name>
</gene>
<dbReference type="GO" id="GO:0004519">
    <property type="term" value="F:endonuclease activity"/>
    <property type="evidence" value="ECO:0007669"/>
    <property type="project" value="UniProtKB-KW"/>
</dbReference>
<name>A0A316AEW9_9BACT</name>
<reference evidence="1 2" key="1">
    <citation type="submission" date="2018-03" db="EMBL/GenBank/DDBJ databases">
        <title>Genomic Encyclopedia of Archaeal and Bacterial Type Strains, Phase II (KMG-II): from individual species to whole genera.</title>
        <authorList>
            <person name="Goeker M."/>
        </authorList>
    </citation>
    <scope>NUCLEOTIDE SEQUENCE [LARGE SCALE GENOMIC DNA]</scope>
    <source>
        <strain evidence="1 2">DSM 100346</strain>
    </source>
</reference>
<proteinExistence type="predicted"/>
<keyword evidence="1" id="KW-0378">Hydrolase</keyword>
<keyword evidence="1" id="KW-0255">Endonuclease</keyword>